<dbReference type="Proteomes" id="UP001596150">
    <property type="component" value="Unassembled WGS sequence"/>
</dbReference>
<gene>
    <name evidence="1" type="ORF">ACFPP9_25825</name>
</gene>
<dbReference type="EMBL" id="JBHSML010000033">
    <property type="protein sequence ID" value="MFC5519210.1"/>
    <property type="molecule type" value="Genomic_DNA"/>
</dbReference>
<proteinExistence type="predicted"/>
<comment type="caution">
    <text evidence="1">The sequence shown here is derived from an EMBL/GenBank/DDBJ whole genome shotgun (WGS) entry which is preliminary data.</text>
</comment>
<evidence type="ECO:0000313" key="1">
    <source>
        <dbReference type="EMBL" id="MFC5519210.1"/>
    </source>
</evidence>
<name>A0ABW0Q393_9HYPH</name>
<dbReference type="RefSeq" id="WP_266346001.1">
    <property type="nucleotide sequence ID" value="NZ_JAPKNH010000012.1"/>
</dbReference>
<protein>
    <submittedName>
        <fullName evidence="1">Uncharacterized protein</fullName>
    </submittedName>
</protein>
<evidence type="ECO:0000313" key="2">
    <source>
        <dbReference type="Proteomes" id="UP001596150"/>
    </source>
</evidence>
<reference evidence="2" key="1">
    <citation type="journal article" date="2019" name="Int. J. Syst. Evol. Microbiol.">
        <title>The Global Catalogue of Microorganisms (GCM) 10K type strain sequencing project: providing services to taxonomists for standard genome sequencing and annotation.</title>
        <authorList>
            <consortium name="The Broad Institute Genomics Platform"/>
            <consortium name="The Broad Institute Genome Sequencing Center for Infectious Disease"/>
            <person name="Wu L."/>
            <person name="Ma J."/>
        </authorList>
    </citation>
    <scope>NUCLEOTIDE SEQUENCE [LARGE SCALE GENOMIC DNA]</scope>
    <source>
        <strain evidence="2">KACC 12633</strain>
    </source>
</reference>
<organism evidence="1 2">
    <name type="scientific">Kaistia terrae</name>
    <dbReference type="NCBI Taxonomy" id="537017"/>
    <lineage>
        <taxon>Bacteria</taxon>
        <taxon>Pseudomonadati</taxon>
        <taxon>Pseudomonadota</taxon>
        <taxon>Alphaproteobacteria</taxon>
        <taxon>Hyphomicrobiales</taxon>
        <taxon>Kaistiaceae</taxon>
        <taxon>Kaistia</taxon>
    </lineage>
</organism>
<keyword evidence="2" id="KW-1185">Reference proteome</keyword>
<sequence>MIRPCRVLGCGAHTTRYGTFCPTHKSNLRRHGHAEQTAVTKAELAPFVALVRKRIEKNADNATWAHSEARWQTVVDHARAILGEAKRGVPGNRYERTAASEVVVLGEAVTPRAITETVFAMYLLQEHDLRRLRSDEAFRAQLIHRLRGLTEANVDEWPGGRAKRLQRDIPPRAVLIMAQWIGEALGGVGVHLARLEARDREARAASAAGLAEAMRELQ</sequence>
<accession>A0ABW0Q393</accession>